<dbReference type="InterPro" id="IPR052741">
    <property type="entry name" value="Mitochondrial_HTD2"/>
</dbReference>
<dbReference type="EMBL" id="QPJK01000002">
    <property type="protein sequence ID" value="RCW74312.1"/>
    <property type="molecule type" value="Genomic_DNA"/>
</dbReference>
<sequence>MRDDDVQATLRRLRGRWTQRVDEVTSAPLAALAATLDHAEQPPLPGDALPPLAHWLFFWPLRTTSGVERDGEACPDAELLPPEWPQRQCTGVRLRFHHALRVGDEMLRRSGVQQAQALPEGGVRLTLRHEITNAQGLALEEEQDLVCRAAGARPGALPQPAPAEAHFTRLLTPGAVLLFRYAALRFDSHAALDGPAALLPPALLATLAVDLLRRERPAVALRALDFSLLRPVPAGQPLRLAGRDDSPRHLTLWAQDAAGQLALQAHAEYAG</sequence>
<gene>
    <name evidence="1" type="ORF">DES41_102634</name>
</gene>
<name>A0A368Y286_9BURK</name>
<evidence type="ECO:0000313" key="1">
    <source>
        <dbReference type="EMBL" id="RCW74312.1"/>
    </source>
</evidence>
<protein>
    <submittedName>
        <fullName evidence="1">3-methylfumaryl-CoA hydratase</fullName>
    </submittedName>
</protein>
<dbReference type="Gene3D" id="3.10.129.10">
    <property type="entry name" value="Hotdog Thioesterase"/>
    <property type="match status" value="1"/>
</dbReference>
<dbReference type="RefSeq" id="WP_147282827.1">
    <property type="nucleotide sequence ID" value="NZ_QPJK01000002.1"/>
</dbReference>
<evidence type="ECO:0000313" key="2">
    <source>
        <dbReference type="Proteomes" id="UP000252884"/>
    </source>
</evidence>
<dbReference type="Proteomes" id="UP000252884">
    <property type="component" value="Unassembled WGS sequence"/>
</dbReference>
<dbReference type="GO" id="GO:0019171">
    <property type="term" value="F:(3R)-hydroxyacyl-[acyl-carrier-protein] dehydratase activity"/>
    <property type="evidence" value="ECO:0007669"/>
    <property type="project" value="TreeGrafter"/>
</dbReference>
<dbReference type="PANTHER" id="PTHR28152:SF1">
    <property type="entry name" value="HYDROXYACYL-THIOESTER DEHYDRATASE TYPE 2, MITOCHONDRIAL"/>
    <property type="match status" value="1"/>
</dbReference>
<dbReference type="SUPFAM" id="SSF54637">
    <property type="entry name" value="Thioesterase/thiol ester dehydrase-isomerase"/>
    <property type="match status" value="1"/>
</dbReference>
<dbReference type="OrthoDB" id="9823130at2"/>
<accession>A0A368Y286</accession>
<dbReference type="InterPro" id="IPR029069">
    <property type="entry name" value="HotDog_dom_sf"/>
</dbReference>
<dbReference type="PANTHER" id="PTHR28152">
    <property type="entry name" value="HYDROXYACYL-THIOESTER DEHYDRATASE TYPE 2, MITOCHONDRIAL"/>
    <property type="match status" value="1"/>
</dbReference>
<dbReference type="AlphaFoldDB" id="A0A368Y286"/>
<keyword evidence="2" id="KW-1185">Reference proteome</keyword>
<proteinExistence type="predicted"/>
<organism evidence="1 2">
    <name type="scientific">Pseudorhodoferax soli</name>
    <dbReference type="NCBI Taxonomy" id="545864"/>
    <lineage>
        <taxon>Bacteria</taxon>
        <taxon>Pseudomonadati</taxon>
        <taxon>Pseudomonadota</taxon>
        <taxon>Betaproteobacteria</taxon>
        <taxon>Burkholderiales</taxon>
        <taxon>Comamonadaceae</taxon>
    </lineage>
</organism>
<comment type="caution">
    <text evidence="1">The sequence shown here is derived from an EMBL/GenBank/DDBJ whole genome shotgun (WGS) entry which is preliminary data.</text>
</comment>
<reference evidence="1 2" key="1">
    <citation type="submission" date="2018-07" db="EMBL/GenBank/DDBJ databases">
        <title>Genomic Encyclopedia of Type Strains, Phase IV (KMG-IV): sequencing the most valuable type-strain genomes for metagenomic binning, comparative biology and taxonomic classification.</title>
        <authorList>
            <person name="Goeker M."/>
        </authorList>
    </citation>
    <scope>NUCLEOTIDE SEQUENCE [LARGE SCALE GENOMIC DNA]</scope>
    <source>
        <strain evidence="1 2">DSM 21634</strain>
    </source>
</reference>